<keyword evidence="5" id="KW-0560">Oxidoreductase</keyword>
<keyword evidence="6" id="KW-1015">Disulfide bond</keyword>
<feature type="transmembrane region" description="Helical" evidence="11">
    <location>
        <begin position="9"/>
        <end position="29"/>
    </location>
</feature>
<dbReference type="Proteomes" id="UP000178565">
    <property type="component" value="Unassembled WGS sequence"/>
</dbReference>
<comment type="similarity">
    <text evidence="9">Belongs to the peroxiredoxin family. BCP/PrxQ subfamily.</text>
</comment>
<dbReference type="GO" id="GO:0034599">
    <property type="term" value="P:cellular response to oxidative stress"/>
    <property type="evidence" value="ECO:0007669"/>
    <property type="project" value="TreeGrafter"/>
</dbReference>
<evidence type="ECO:0000259" key="12">
    <source>
        <dbReference type="PROSITE" id="PS51352"/>
    </source>
</evidence>
<keyword evidence="11" id="KW-0812">Transmembrane</keyword>
<evidence type="ECO:0000256" key="11">
    <source>
        <dbReference type="SAM" id="Phobius"/>
    </source>
</evidence>
<dbReference type="CDD" id="cd02971">
    <property type="entry name" value="PRX_family"/>
    <property type="match status" value="1"/>
</dbReference>
<dbReference type="EMBL" id="MFDM01000033">
    <property type="protein sequence ID" value="OGE41663.1"/>
    <property type="molecule type" value="Genomic_DNA"/>
</dbReference>
<sequence>MGSISKDKLVITIGVLVTVAMLVGAVFLLSGNSKQSSSTNKGANASLDSLVDKAAPDFTLESYNGKKVTLSSLKGKNVVLFFSEGLMCYPACWDQIAAFGKDSEFTNKNTVVLTIVNDPKDEWKGAVEKMPELAQATVLLDTDKKVSIDYKMLSLPSSMHKGQLPGHTYVIIDKNGVARYVKDDVQMAVRNQELIAEIDKL</sequence>
<dbReference type="InterPro" id="IPR000866">
    <property type="entry name" value="AhpC/TSA"/>
</dbReference>
<dbReference type="GO" id="GO:0008379">
    <property type="term" value="F:thioredoxin peroxidase activity"/>
    <property type="evidence" value="ECO:0007669"/>
    <property type="project" value="TreeGrafter"/>
</dbReference>
<dbReference type="STRING" id="1797785.A3B45_04735"/>
<evidence type="ECO:0000256" key="1">
    <source>
        <dbReference type="ARBA" id="ARBA00003330"/>
    </source>
</evidence>
<dbReference type="PANTHER" id="PTHR42801">
    <property type="entry name" value="THIOREDOXIN-DEPENDENT PEROXIDE REDUCTASE"/>
    <property type="match status" value="1"/>
</dbReference>
<dbReference type="EC" id="1.11.1.24" evidence="2"/>
<evidence type="ECO:0000313" key="14">
    <source>
        <dbReference type="Proteomes" id="UP000178565"/>
    </source>
</evidence>
<keyword evidence="11" id="KW-0472">Membrane</keyword>
<dbReference type="GO" id="GO:0045454">
    <property type="term" value="P:cell redox homeostasis"/>
    <property type="evidence" value="ECO:0007669"/>
    <property type="project" value="TreeGrafter"/>
</dbReference>
<evidence type="ECO:0000313" key="13">
    <source>
        <dbReference type="EMBL" id="OGE41663.1"/>
    </source>
</evidence>
<feature type="domain" description="Thioredoxin" evidence="12">
    <location>
        <begin position="49"/>
        <end position="201"/>
    </location>
</feature>
<proteinExistence type="inferred from homology"/>
<dbReference type="AlphaFoldDB" id="A0A1F5KL69"/>
<name>A0A1F5KL69_9BACT</name>
<comment type="catalytic activity">
    <reaction evidence="10">
        <text>a hydroperoxide + [thioredoxin]-dithiol = an alcohol + [thioredoxin]-disulfide + H2O</text>
        <dbReference type="Rhea" id="RHEA:62620"/>
        <dbReference type="Rhea" id="RHEA-COMP:10698"/>
        <dbReference type="Rhea" id="RHEA-COMP:10700"/>
        <dbReference type="ChEBI" id="CHEBI:15377"/>
        <dbReference type="ChEBI" id="CHEBI:29950"/>
        <dbReference type="ChEBI" id="CHEBI:30879"/>
        <dbReference type="ChEBI" id="CHEBI:35924"/>
        <dbReference type="ChEBI" id="CHEBI:50058"/>
        <dbReference type="EC" id="1.11.1.24"/>
    </reaction>
</comment>
<evidence type="ECO:0000256" key="6">
    <source>
        <dbReference type="ARBA" id="ARBA00023157"/>
    </source>
</evidence>
<evidence type="ECO:0000256" key="8">
    <source>
        <dbReference type="ARBA" id="ARBA00032824"/>
    </source>
</evidence>
<dbReference type="PANTHER" id="PTHR42801:SF4">
    <property type="entry name" value="AHPC_TSA FAMILY PROTEIN"/>
    <property type="match status" value="1"/>
</dbReference>
<evidence type="ECO:0000256" key="10">
    <source>
        <dbReference type="ARBA" id="ARBA00049091"/>
    </source>
</evidence>
<dbReference type="InterPro" id="IPR050924">
    <property type="entry name" value="Peroxiredoxin_BCP/PrxQ"/>
</dbReference>
<dbReference type="Pfam" id="PF00578">
    <property type="entry name" value="AhpC-TSA"/>
    <property type="match status" value="1"/>
</dbReference>
<dbReference type="GO" id="GO:0005737">
    <property type="term" value="C:cytoplasm"/>
    <property type="evidence" value="ECO:0007669"/>
    <property type="project" value="TreeGrafter"/>
</dbReference>
<keyword evidence="7" id="KW-0676">Redox-active center</keyword>
<comment type="function">
    <text evidence="1">Thiol-specific peroxidase that catalyzes the reduction of hydrogen peroxide and organic hydroperoxides to water and alcohols, respectively. Plays a role in cell protection against oxidative stress by detoxifying peroxides and as sensor of hydrogen peroxide-mediated signaling events.</text>
</comment>
<keyword evidence="4" id="KW-0049">Antioxidant</keyword>
<dbReference type="InterPro" id="IPR036249">
    <property type="entry name" value="Thioredoxin-like_sf"/>
</dbReference>
<dbReference type="SUPFAM" id="SSF52833">
    <property type="entry name" value="Thioredoxin-like"/>
    <property type="match status" value="1"/>
</dbReference>
<evidence type="ECO:0000256" key="9">
    <source>
        <dbReference type="ARBA" id="ARBA00038489"/>
    </source>
</evidence>
<dbReference type="PROSITE" id="PS51352">
    <property type="entry name" value="THIOREDOXIN_2"/>
    <property type="match status" value="1"/>
</dbReference>
<evidence type="ECO:0000256" key="5">
    <source>
        <dbReference type="ARBA" id="ARBA00023002"/>
    </source>
</evidence>
<evidence type="ECO:0000256" key="2">
    <source>
        <dbReference type="ARBA" id="ARBA00013017"/>
    </source>
</evidence>
<keyword evidence="11" id="KW-1133">Transmembrane helix</keyword>
<accession>A0A1F5KL69</accession>
<gene>
    <name evidence="13" type="ORF">A3B45_04735</name>
</gene>
<dbReference type="InterPro" id="IPR013766">
    <property type="entry name" value="Thioredoxin_domain"/>
</dbReference>
<protein>
    <recommendedName>
        <fullName evidence="2">thioredoxin-dependent peroxiredoxin</fullName>
        <ecNumber evidence="2">1.11.1.24</ecNumber>
    </recommendedName>
    <alternativeName>
        <fullName evidence="8">Thioredoxin peroxidase</fullName>
    </alternativeName>
</protein>
<keyword evidence="3" id="KW-0575">Peroxidase</keyword>
<evidence type="ECO:0000256" key="4">
    <source>
        <dbReference type="ARBA" id="ARBA00022862"/>
    </source>
</evidence>
<dbReference type="Gene3D" id="3.40.30.10">
    <property type="entry name" value="Glutaredoxin"/>
    <property type="match status" value="1"/>
</dbReference>
<evidence type="ECO:0000256" key="7">
    <source>
        <dbReference type="ARBA" id="ARBA00023284"/>
    </source>
</evidence>
<organism evidence="13 14">
    <name type="scientific">Candidatus Daviesbacteria bacterium RIFCSPLOWO2_01_FULL_39_12</name>
    <dbReference type="NCBI Taxonomy" id="1797785"/>
    <lineage>
        <taxon>Bacteria</taxon>
        <taxon>Candidatus Daviesiibacteriota</taxon>
    </lineage>
</organism>
<comment type="caution">
    <text evidence="13">The sequence shown here is derived from an EMBL/GenBank/DDBJ whole genome shotgun (WGS) entry which is preliminary data.</text>
</comment>
<reference evidence="13 14" key="1">
    <citation type="journal article" date="2016" name="Nat. Commun.">
        <title>Thousands of microbial genomes shed light on interconnected biogeochemical processes in an aquifer system.</title>
        <authorList>
            <person name="Anantharaman K."/>
            <person name="Brown C.T."/>
            <person name="Hug L.A."/>
            <person name="Sharon I."/>
            <person name="Castelle C.J."/>
            <person name="Probst A.J."/>
            <person name="Thomas B.C."/>
            <person name="Singh A."/>
            <person name="Wilkins M.J."/>
            <person name="Karaoz U."/>
            <person name="Brodie E.L."/>
            <person name="Williams K.H."/>
            <person name="Hubbard S.S."/>
            <person name="Banfield J.F."/>
        </authorList>
    </citation>
    <scope>NUCLEOTIDE SEQUENCE [LARGE SCALE GENOMIC DNA]</scope>
</reference>
<evidence type="ECO:0000256" key="3">
    <source>
        <dbReference type="ARBA" id="ARBA00022559"/>
    </source>
</evidence>